<dbReference type="Gene3D" id="3.30.70.1230">
    <property type="entry name" value="Nucleotide cyclase"/>
    <property type="match status" value="1"/>
</dbReference>
<dbReference type="PANTHER" id="PTHR16305">
    <property type="entry name" value="TESTICULAR SOLUBLE ADENYLYL CYCLASE"/>
    <property type="match status" value="1"/>
</dbReference>
<dbReference type="EMBL" id="JBHRXI010000049">
    <property type="protein sequence ID" value="MFC3616584.1"/>
    <property type="molecule type" value="Genomic_DNA"/>
</dbReference>
<dbReference type="InterPro" id="IPR027417">
    <property type="entry name" value="P-loop_NTPase"/>
</dbReference>
<dbReference type="Gene3D" id="3.40.50.300">
    <property type="entry name" value="P-loop containing nucleotide triphosphate hydrolases"/>
    <property type="match status" value="1"/>
</dbReference>
<dbReference type="Pfam" id="PF00211">
    <property type="entry name" value="Guanylate_cyc"/>
    <property type="match status" value="1"/>
</dbReference>
<accession>A0ABV7TPV4</accession>
<reference evidence="5" key="1">
    <citation type="journal article" date="2019" name="Int. J. Syst. Evol. Microbiol.">
        <title>The Global Catalogue of Microorganisms (GCM) 10K type strain sequencing project: providing services to taxonomists for standard genome sequencing and annotation.</title>
        <authorList>
            <consortium name="The Broad Institute Genomics Platform"/>
            <consortium name="The Broad Institute Genome Sequencing Center for Infectious Disease"/>
            <person name="Wu L."/>
            <person name="Ma J."/>
        </authorList>
    </citation>
    <scope>NUCLEOTIDE SEQUENCE [LARGE SCALE GENOMIC DNA]</scope>
    <source>
        <strain evidence="5">KCTC 42911</strain>
    </source>
</reference>
<protein>
    <submittedName>
        <fullName evidence="4">ATP-binding protein</fullName>
    </submittedName>
</protein>
<keyword evidence="2 4" id="KW-0067">ATP-binding</keyword>
<sequence>MTVVFADIVGSTRLVAGLDPEDASNFLTCSIDALRPAIEAAGGVVAKVMGDGMFCVFGAPLAQEDHAYRACHAALEVLAAAAQLKAPDGGRMQLRVGLCSGTAVVNVTEANGAINLDAIGEVVNNAAHLEAAAQPGTALISAATRRLAAHAIDVRPLEGTTAFQLISVGSNPHDLLPEEAAAQLPFVGRDREMDFLLRAVRQLSDGVGDIVSVLGGAGLGKTRLLLEFSQHMQPANIRVALSASQSLDRAEPNALLRRLVMALLMIDPGDRSDPAKDIARKLVQLDEGLAQHVDDVNWLLLSESDEADPQTVEHRRLSALTALKRMLTNLSRQEPLVIAIDNFQWSDASSRTFLKAAASIVENTPLLLLLFGREDMADFRPIVRQVMQLRPFDRPTSGQLLSLHLADSDVSPEMLERVLDRAEGNPRFLTEFARHMAERQGAFDGHDTSGGMSVPDSVADLFEERIDRLPDRARYLLQVGAAFEQPATLDTLVALTEIRADDMQNLLATVIESGLVRETGFLPSTLYTFVNPVVGEAAYRSLLRLERQRLHHKIYEFLKSGYHGRGRNSMMGRQALRAGLFEQAARAYYAAGRTAGARLAYAESIEMLCHALQAETRVPTRTEAVDKLAIDIRLTLREGLFAKSRFHDIDIHLNEAQAICDRIGDDQRSRLVRRHLIGNAVAQGQLHDALARVDGLVSDNCAQGEDNETVELRFLQAQILAALGRFEQAFASAHTVVEAFRNRPETDPALSPVTYALARMWLIWCAAELGRFEEVKLEVLDCQNDLAQDRPPFFRILAGIATGLFWLRYGSDELAADTLQSVLSLTKEDENLAWFHSVASPLGLALIRLGRPEEALPLLQHAVDMETSGSGGRGTQAVHLAACWAALGEMRKAEDQARVAIAKARQTGDESVLAYGLHTLGTVLTRTGQTAAAKATLHEAVEIARRCKMQPLVEQIEKDIASGSSRSG</sequence>
<organism evidence="4 5">
    <name type="scientific">Lutimaribacter marinistellae</name>
    <dbReference type="NCBI Taxonomy" id="1820329"/>
    <lineage>
        <taxon>Bacteria</taxon>
        <taxon>Pseudomonadati</taxon>
        <taxon>Pseudomonadota</taxon>
        <taxon>Alphaproteobacteria</taxon>
        <taxon>Rhodobacterales</taxon>
        <taxon>Roseobacteraceae</taxon>
        <taxon>Lutimaribacter</taxon>
    </lineage>
</organism>
<evidence type="ECO:0000313" key="5">
    <source>
        <dbReference type="Proteomes" id="UP001595629"/>
    </source>
</evidence>
<name>A0ABV7TPV4_9RHOB</name>
<evidence type="ECO:0000256" key="2">
    <source>
        <dbReference type="ARBA" id="ARBA00022840"/>
    </source>
</evidence>
<proteinExistence type="predicted"/>
<dbReference type="SUPFAM" id="SSF55073">
    <property type="entry name" value="Nucleotide cyclase"/>
    <property type="match status" value="1"/>
</dbReference>
<dbReference type="SUPFAM" id="SSF48452">
    <property type="entry name" value="TPR-like"/>
    <property type="match status" value="2"/>
</dbReference>
<evidence type="ECO:0000259" key="3">
    <source>
        <dbReference type="PROSITE" id="PS50125"/>
    </source>
</evidence>
<evidence type="ECO:0000313" key="4">
    <source>
        <dbReference type="EMBL" id="MFC3616584.1"/>
    </source>
</evidence>
<dbReference type="SMART" id="SM00044">
    <property type="entry name" value="CYCc"/>
    <property type="match status" value="1"/>
</dbReference>
<dbReference type="SUPFAM" id="SSF52540">
    <property type="entry name" value="P-loop containing nucleoside triphosphate hydrolases"/>
    <property type="match status" value="1"/>
</dbReference>
<dbReference type="InterPro" id="IPR029787">
    <property type="entry name" value="Nucleotide_cyclase"/>
</dbReference>
<dbReference type="Proteomes" id="UP001595629">
    <property type="component" value="Unassembled WGS sequence"/>
</dbReference>
<keyword evidence="5" id="KW-1185">Reference proteome</keyword>
<feature type="domain" description="Guanylate cyclase" evidence="3">
    <location>
        <begin position="2"/>
        <end position="130"/>
    </location>
</feature>
<evidence type="ECO:0000256" key="1">
    <source>
        <dbReference type="ARBA" id="ARBA00022741"/>
    </source>
</evidence>
<dbReference type="Gene3D" id="1.25.40.10">
    <property type="entry name" value="Tetratricopeptide repeat domain"/>
    <property type="match status" value="1"/>
</dbReference>
<gene>
    <name evidence="4" type="ORF">ACFORG_22815</name>
</gene>
<dbReference type="Pfam" id="PF13191">
    <property type="entry name" value="AAA_16"/>
    <property type="match status" value="1"/>
</dbReference>
<dbReference type="InterPro" id="IPR011990">
    <property type="entry name" value="TPR-like_helical_dom_sf"/>
</dbReference>
<dbReference type="CDD" id="cd07302">
    <property type="entry name" value="CHD"/>
    <property type="match status" value="1"/>
</dbReference>
<dbReference type="InterPro" id="IPR041664">
    <property type="entry name" value="AAA_16"/>
</dbReference>
<dbReference type="PANTHER" id="PTHR16305:SF28">
    <property type="entry name" value="GUANYLATE CYCLASE DOMAIN-CONTAINING PROTEIN"/>
    <property type="match status" value="1"/>
</dbReference>
<keyword evidence="1" id="KW-0547">Nucleotide-binding</keyword>
<comment type="caution">
    <text evidence="4">The sequence shown here is derived from an EMBL/GenBank/DDBJ whole genome shotgun (WGS) entry which is preliminary data.</text>
</comment>
<dbReference type="PROSITE" id="PS50125">
    <property type="entry name" value="GUANYLATE_CYCLASE_2"/>
    <property type="match status" value="1"/>
</dbReference>
<dbReference type="InterPro" id="IPR001054">
    <property type="entry name" value="A/G_cyclase"/>
</dbReference>
<dbReference type="RefSeq" id="WP_386738087.1">
    <property type="nucleotide sequence ID" value="NZ_JBHRXI010000049.1"/>
</dbReference>
<dbReference type="GO" id="GO:0005524">
    <property type="term" value="F:ATP binding"/>
    <property type="evidence" value="ECO:0007669"/>
    <property type="project" value="UniProtKB-KW"/>
</dbReference>